<sequence length="272" mass="30740">MSTKRARDDQAGAGATHDGGPRDTKKPRHGFRVGPANLPDGPWRRKVTKIKQDLITKVKVKKHYAKVKAEFQQKQEESQQKQHGAEADQEAPENDDSNQPPAPMHPERLAMLDDTEPQPDAAADGEYNKKMTKRKGRGKKLTGANADNPDADMSRADKPRTQAVVDVDPNSDEKAAAADHQDREEKRQSHRQRRPGYFDKELEVAECKKREAEGRAAEIARREAEKQRRIADRERFRKAMAKAKEPGRNGKRKVGRESRILLERVQRIVGAP</sequence>
<feature type="compositionally biased region" description="Basic and acidic residues" evidence="1">
    <location>
        <begin position="1"/>
        <end position="10"/>
    </location>
</feature>
<feature type="compositionally biased region" description="Basic and acidic residues" evidence="1">
    <location>
        <begin position="171"/>
        <end position="187"/>
    </location>
</feature>
<feature type="region of interest" description="Disordered" evidence="1">
    <location>
        <begin position="69"/>
        <end position="199"/>
    </location>
</feature>
<keyword evidence="3" id="KW-1185">Reference proteome</keyword>
<dbReference type="EMBL" id="JAULSN010000002">
    <property type="protein sequence ID" value="KAK3379990.1"/>
    <property type="molecule type" value="Genomic_DNA"/>
</dbReference>
<evidence type="ECO:0000313" key="2">
    <source>
        <dbReference type="EMBL" id="KAK3379990.1"/>
    </source>
</evidence>
<dbReference type="Proteomes" id="UP001287356">
    <property type="component" value="Unassembled WGS sequence"/>
</dbReference>
<protein>
    <recommendedName>
        <fullName evidence="4">rRNA-processing protein FYV7</fullName>
    </recommendedName>
</protein>
<evidence type="ECO:0000256" key="1">
    <source>
        <dbReference type="SAM" id="MobiDB-lite"/>
    </source>
</evidence>
<organism evidence="2 3">
    <name type="scientific">Lasiosphaeria ovina</name>
    <dbReference type="NCBI Taxonomy" id="92902"/>
    <lineage>
        <taxon>Eukaryota</taxon>
        <taxon>Fungi</taxon>
        <taxon>Dikarya</taxon>
        <taxon>Ascomycota</taxon>
        <taxon>Pezizomycotina</taxon>
        <taxon>Sordariomycetes</taxon>
        <taxon>Sordariomycetidae</taxon>
        <taxon>Sordariales</taxon>
        <taxon>Lasiosphaeriaceae</taxon>
        <taxon>Lasiosphaeria</taxon>
    </lineage>
</organism>
<reference evidence="2" key="2">
    <citation type="submission" date="2023-06" db="EMBL/GenBank/DDBJ databases">
        <authorList>
            <consortium name="Lawrence Berkeley National Laboratory"/>
            <person name="Haridas S."/>
            <person name="Hensen N."/>
            <person name="Bonometti L."/>
            <person name="Westerberg I."/>
            <person name="Brannstrom I.O."/>
            <person name="Guillou S."/>
            <person name="Cros-Aarteil S."/>
            <person name="Calhoun S."/>
            <person name="Kuo A."/>
            <person name="Mondo S."/>
            <person name="Pangilinan J."/>
            <person name="Riley R."/>
            <person name="Labutti K."/>
            <person name="Andreopoulos B."/>
            <person name="Lipzen A."/>
            <person name="Chen C."/>
            <person name="Yanf M."/>
            <person name="Daum C."/>
            <person name="Ng V."/>
            <person name="Clum A."/>
            <person name="Steindorff A."/>
            <person name="Ohm R."/>
            <person name="Martin F."/>
            <person name="Silar P."/>
            <person name="Natvig D."/>
            <person name="Lalanne C."/>
            <person name="Gautier V."/>
            <person name="Ament-Velasquez S.L."/>
            <person name="Kruys A."/>
            <person name="Hutchinson M.I."/>
            <person name="Powell A.J."/>
            <person name="Barry K."/>
            <person name="Miller A.N."/>
            <person name="Grigoriev I.V."/>
            <person name="Debuchy R."/>
            <person name="Gladieux P."/>
            <person name="Thoren M.H."/>
            <person name="Johannesson H."/>
        </authorList>
    </citation>
    <scope>NUCLEOTIDE SEQUENCE</scope>
    <source>
        <strain evidence="2">CBS 958.72</strain>
    </source>
</reference>
<comment type="caution">
    <text evidence="2">The sequence shown here is derived from an EMBL/GenBank/DDBJ whole genome shotgun (WGS) entry which is preliminary data.</text>
</comment>
<dbReference type="AlphaFoldDB" id="A0AAE0TTZ5"/>
<evidence type="ECO:0000313" key="3">
    <source>
        <dbReference type="Proteomes" id="UP001287356"/>
    </source>
</evidence>
<feature type="compositionally biased region" description="Basic residues" evidence="1">
    <location>
        <begin position="130"/>
        <end position="140"/>
    </location>
</feature>
<feature type="compositionally biased region" description="Basic and acidic residues" evidence="1">
    <location>
        <begin position="69"/>
        <end position="86"/>
    </location>
</feature>
<evidence type="ECO:0008006" key="4">
    <source>
        <dbReference type="Google" id="ProtNLM"/>
    </source>
</evidence>
<proteinExistence type="predicted"/>
<feature type="compositionally biased region" description="Acidic residues" evidence="1">
    <location>
        <begin position="87"/>
        <end position="96"/>
    </location>
</feature>
<accession>A0AAE0TTZ5</accession>
<dbReference type="PANTHER" id="PTHR41805:SF1">
    <property type="entry name" value="RRNA-PROCESSING PROTEIN FYV7"/>
    <property type="match status" value="1"/>
</dbReference>
<reference evidence="2" key="1">
    <citation type="journal article" date="2023" name="Mol. Phylogenet. Evol.">
        <title>Genome-scale phylogeny and comparative genomics of the fungal order Sordariales.</title>
        <authorList>
            <person name="Hensen N."/>
            <person name="Bonometti L."/>
            <person name="Westerberg I."/>
            <person name="Brannstrom I.O."/>
            <person name="Guillou S."/>
            <person name="Cros-Aarteil S."/>
            <person name="Calhoun S."/>
            <person name="Haridas S."/>
            <person name="Kuo A."/>
            <person name="Mondo S."/>
            <person name="Pangilinan J."/>
            <person name="Riley R."/>
            <person name="LaButti K."/>
            <person name="Andreopoulos B."/>
            <person name="Lipzen A."/>
            <person name="Chen C."/>
            <person name="Yan M."/>
            <person name="Daum C."/>
            <person name="Ng V."/>
            <person name="Clum A."/>
            <person name="Steindorff A."/>
            <person name="Ohm R.A."/>
            <person name="Martin F."/>
            <person name="Silar P."/>
            <person name="Natvig D.O."/>
            <person name="Lalanne C."/>
            <person name="Gautier V."/>
            <person name="Ament-Velasquez S.L."/>
            <person name="Kruys A."/>
            <person name="Hutchinson M.I."/>
            <person name="Powell A.J."/>
            <person name="Barry K."/>
            <person name="Miller A.N."/>
            <person name="Grigoriev I.V."/>
            <person name="Debuchy R."/>
            <person name="Gladieux P."/>
            <person name="Hiltunen Thoren M."/>
            <person name="Johannesson H."/>
        </authorList>
    </citation>
    <scope>NUCLEOTIDE SEQUENCE</scope>
    <source>
        <strain evidence="2">CBS 958.72</strain>
    </source>
</reference>
<name>A0AAE0TTZ5_9PEZI</name>
<dbReference type="PANTHER" id="PTHR41805">
    <property type="entry name" value="EXPRESSED PROTEIN"/>
    <property type="match status" value="1"/>
</dbReference>
<gene>
    <name evidence="2" type="ORF">B0T24DRAFT_613715</name>
</gene>
<feature type="region of interest" description="Disordered" evidence="1">
    <location>
        <begin position="1"/>
        <end position="46"/>
    </location>
</feature>